<protein>
    <submittedName>
        <fullName evidence="1">Uncharacterized protein</fullName>
    </submittedName>
</protein>
<dbReference type="EMBL" id="WKJI01000002">
    <property type="protein sequence ID" value="MRX46959.1"/>
    <property type="molecule type" value="Genomic_DNA"/>
</dbReference>
<keyword evidence="2" id="KW-1185">Reference proteome</keyword>
<evidence type="ECO:0000313" key="1">
    <source>
        <dbReference type="EMBL" id="MRX46959.1"/>
    </source>
</evidence>
<dbReference type="AlphaFoldDB" id="A0A7K0FLW8"/>
<gene>
    <name evidence="1" type="ORF">GJJ64_07170</name>
</gene>
<dbReference type="Proteomes" id="UP000462931">
    <property type="component" value="Unassembled WGS sequence"/>
</dbReference>
<dbReference type="RefSeq" id="WP_154287040.1">
    <property type="nucleotide sequence ID" value="NZ_WKJI01000002.1"/>
</dbReference>
<accession>A0A7K0FLW8</accession>
<evidence type="ECO:0000313" key="2">
    <source>
        <dbReference type="Proteomes" id="UP000462931"/>
    </source>
</evidence>
<comment type="caution">
    <text evidence="1">The sequence shown here is derived from an EMBL/GenBank/DDBJ whole genome shotgun (WGS) entry which is preliminary data.</text>
</comment>
<reference evidence="1 2" key="1">
    <citation type="submission" date="2019-11" db="EMBL/GenBank/DDBJ databases">
        <authorList>
            <person name="Cheng Q."/>
            <person name="Yang Z."/>
        </authorList>
    </citation>
    <scope>NUCLEOTIDE SEQUENCE [LARGE SCALE GENOMIC DNA]</scope>
    <source>
        <strain evidence="1 2">HX-22-1</strain>
    </source>
</reference>
<sequence length="132" mass="15441">MIFAKNISIFEVLKIFIMPVLEGNPFINWKKVQVNYKGKLYEFYVKAFECNIAFKGIGYHLKFKDSYISIANINSKWVRLDENNDFAATVGHVIDERINEVWRKFLGNSKQERRENKSKSSIGNWGIGLKDK</sequence>
<organism evidence="1 2">
    <name type="scientific">Pedobacter puniceum</name>
    <dbReference type="NCBI Taxonomy" id="2666136"/>
    <lineage>
        <taxon>Bacteria</taxon>
        <taxon>Pseudomonadati</taxon>
        <taxon>Bacteroidota</taxon>
        <taxon>Sphingobacteriia</taxon>
        <taxon>Sphingobacteriales</taxon>
        <taxon>Sphingobacteriaceae</taxon>
        <taxon>Pedobacter</taxon>
    </lineage>
</organism>
<proteinExistence type="predicted"/>
<name>A0A7K0FLW8_9SPHI</name>